<dbReference type="PROSITE" id="PS50164">
    <property type="entry name" value="GIY_YIG"/>
    <property type="match status" value="1"/>
</dbReference>
<dbReference type="InterPro" id="IPR027520">
    <property type="entry name" value="Slx1"/>
</dbReference>
<keyword evidence="5 8" id="KW-0233">DNA recombination</keyword>
<evidence type="ECO:0000256" key="9">
    <source>
        <dbReference type="SAM" id="MobiDB-lite"/>
    </source>
</evidence>
<comment type="caution">
    <text evidence="11">The sequence shown here is derived from an EMBL/GenBank/DDBJ whole genome shotgun (WGS) entry which is preliminary data.</text>
</comment>
<comment type="subunit">
    <text evidence="8">Forms a heterodimer with SLX4.</text>
</comment>
<dbReference type="InterPro" id="IPR035901">
    <property type="entry name" value="GIY-YIG_endonuc_sf"/>
</dbReference>
<evidence type="ECO:0000259" key="10">
    <source>
        <dbReference type="PROSITE" id="PS50164"/>
    </source>
</evidence>
<feature type="compositionally biased region" description="Polar residues" evidence="9">
    <location>
        <begin position="14"/>
        <end position="26"/>
    </location>
</feature>
<dbReference type="AlphaFoldDB" id="A0A1C1CVT7"/>
<comment type="caution">
    <text evidence="8">Lacks conserved residue(s) required for the propagation of feature annotation.</text>
</comment>
<evidence type="ECO:0000313" key="12">
    <source>
        <dbReference type="Proteomes" id="UP000094526"/>
    </source>
</evidence>
<comment type="similarity">
    <text evidence="8">Belongs to the SLX1 family.</text>
</comment>
<dbReference type="GO" id="GO:0000724">
    <property type="term" value="P:double-strand break repair via homologous recombination"/>
    <property type="evidence" value="ECO:0007669"/>
    <property type="project" value="TreeGrafter"/>
</dbReference>
<dbReference type="GO" id="GO:0017108">
    <property type="term" value="F:5'-flap endonuclease activity"/>
    <property type="evidence" value="ECO:0007669"/>
    <property type="project" value="InterPro"/>
</dbReference>
<dbReference type="Proteomes" id="UP000094526">
    <property type="component" value="Unassembled WGS sequence"/>
</dbReference>
<proteinExistence type="inferred from homology"/>
<dbReference type="Gene3D" id="3.40.1440.10">
    <property type="entry name" value="GIY-YIG endonuclease"/>
    <property type="match status" value="1"/>
</dbReference>
<keyword evidence="3 8" id="KW-0227">DNA damage</keyword>
<keyword evidence="12" id="KW-1185">Reference proteome</keyword>
<dbReference type="Gene3D" id="3.30.40.10">
    <property type="entry name" value="Zinc/RING finger domain, C3HC4 (zinc finger)"/>
    <property type="match status" value="1"/>
</dbReference>
<keyword evidence="1 8" id="KW-0540">Nuclease</keyword>
<feature type="region of interest" description="Disordered" evidence="9">
    <location>
        <begin position="228"/>
        <end position="259"/>
    </location>
</feature>
<dbReference type="EMBL" id="LGRB01000008">
    <property type="protein sequence ID" value="OCT52667.1"/>
    <property type="molecule type" value="Genomic_DNA"/>
</dbReference>
<comment type="cofactor">
    <cofactor evidence="8">
        <name>a divalent metal cation</name>
        <dbReference type="ChEBI" id="CHEBI:60240"/>
    </cofactor>
</comment>
<accession>A0A1C1CVT7</accession>
<dbReference type="STRING" id="86049.A0A1C1CVT7"/>
<reference evidence="12" key="1">
    <citation type="submission" date="2015-07" db="EMBL/GenBank/DDBJ databases">
        <authorList>
            <person name="Teixeira M.M."/>
            <person name="Souza R.C."/>
            <person name="Almeida L.G."/>
            <person name="Vicente V.A."/>
            <person name="de Hoog S."/>
            <person name="Bocca A.L."/>
            <person name="de Almeida S.R."/>
            <person name="Vasconcelos A.T."/>
            <person name="Felipe M.S."/>
        </authorList>
    </citation>
    <scope>NUCLEOTIDE SEQUENCE [LARGE SCALE GENOMIC DNA]</scope>
    <source>
        <strain evidence="12">KSF</strain>
    </source>
</reference>
<dbReference type="GO" id="GO:0008821">
    <property type="term" value="F:crossover junction DNA endonuclease activity"/>
    <property type="evidence" value="ECO:0007669"/>
    <property type="project" value="TreeGrafter"/>
</dbReference>
<dbReference type="Pfam" id="PF01541">
    <property type="entry name" value="GIY-YIG"/>
    <property type="match status" value="1"/>
</dbReference>
<protein>
    <submittedName>
        <fullName evidence="11">Structure-specific endonuclease subunit slx1</fullName>
    </submittedName>
</protein>
<name>A0A1C1CVT7_9EURO</name>
<gene>
    <name evidence="11" type="primary">slx1</name>
    <name evidence="11" type="ORF">CLCR_10186</name>
</gene>
<evidence type="ECO:0000256" key="1">
    <source>
        <dbReference type="ARBA" id="ARBA00022722"/>
    </source>
</evidence>
<feature type="region of interest" description="Disordered" evidence="9">
    <location>
        <begin position="411"/>
        <end position="466"/>
    </location>
</feature>
<dbReference type="InterPro" id="IPR048749">
    <property type="entry name" value="SLX1_C"/>
</dbReference>
<feature type="domain" description="GIY-YIG" evidence="10">
    <location>
        <begin position="55"/>
        <end position="137"/>
    </location>
</feature>
<dbReference type="HAMAP" id="MF_03100">
    <property type="entry name" value="Endonuc_su_Slx1"/>
    <property type="match status" value="1"/>
</dbReference>
<dbReference type="InterPro" id="IPR000305">
    <property type="entry name" value="GIY-YIG_endonuc"/>
</dbReference>
<comment type="subcellular location">
    <subcellularLocation>
        <location evidence="8">Nucleus</location>
    </subcellularLocation>
</comment>
<dbReference type="CDD" id="cd10455">
    <property type="entry name" value="GIY-YIG_SLX1"/>
    <property type="match status" value="1"/>
</dbReference>
<dbReference type="eggNOG" id="KOG3005">
    <property type="taxonomic scope" value="Eukaryota"/>
</dbReference>
<sequence>MSRPTPTVEPITNRPPQCQHSSNKPSAIQPKHIISTIHQPSPPSQHQMELKPIPAFYCCYLLRSTVRHASTYIGSTPDPARRLGQHNGKVKGGAVRTSRISLRPWEMGCIVAGFPSNIAALQFEWAWTNAHLTRHISAEQRISFATTRTKTSKSGKITHRPGRPRSSLIDRLSNLHLLLRVPYFSKWPLEVRFFSEDMYRCWTTWCARVDRHIRPGIKVILDPAQPGEQEEDEFSSAQPQASQRRKRKAELIGRGGPDGVDPTYARLRGVFEKSQFLLDDGDDQKCSLCAASIDLDRSLFVICHMEHCQSISHVTCLADASLHRNQSASSIVPDTAVCPACTKETAWVELMQQVTLRNRGLKEVKELLGRKGKKSTAAVAAEIMETCSEASDSEGEEETLTAEHVVDKGLQLGSDEDDGLSVASADSFVSGPSDREAGHKPGSVVAAGGRSKPSLEMVIEDSEEER</sequence>
<keyword evidence="2 8" id="KW-0255">Endonuclease</keyword>
<evidence type="ECO:0000256" key="5">
    <source>
        <dbReference type="ARBA" id="ARBA00023172"/>
    </source>
</evidence>
<dbReference type="PANTHER" id="PTHR20208:SF10">
    <property type="entry name" value="STRUCTURE-SPECIFIC ENDONUCLEASE SUBUNIT SLX1"/>
    <property type="match status" value="1"/>
</dbReference>
<evidence type="ECO:0000256" key="2">
    <source>
        <dbReference type="ARBA" id="ARBA00022759"/>
    </source>
</evidence>
<evidence type="ECO:0000256" key="7">
    <source>
        <dbReference type="ARBA" id="ARBA00023242"/>
    </source>
</evidence>
<comment type="function">
    <text evidence="8">Catalytic subunit of the SLX1-SLX4 structure-specific endonuclease that resolves DNA secondary structures generated during DNA repair and recombination. Has endonuclease activity towards branched DNA substrates, introducing single-strand cuts in duplex DNA close to junctions with ss-DNA.</text>
</comment>
<evidence type="ECO:0000256" key="3">
    <source>
        <dbReference type="ARBA" id="ARBA00022763"/>
    </source>
</evidence>
<evidence type="ECO:0000313" key="11">
    <source>
        <dbReference type="EMBL" id="OCT52667.1"/>
    </source>
</evidence>
<organism evidence="11 12">
    <name type="scientific">Cladophialophora carrionii</name>
    <dbReference type="NCBI Taxonomy" id="86049"/>
    <lineage>
        <taxon>Eukaryota</taxon>
        <taxon>Fungi</taxon>
        <taxon>Dikarya</taxon>
        <taxon>Ascomycota</taxon>
        <taxon>Pezizomycotina</taxon>
        <taxon>Eurotiomycetes</taxon>
        <taxon>Chaetothyriomycetidae</taxon>
        <taxon>Chaetothyriales</taxon>
        <taxon>Herpotrichiellaceae</taxon>
        <taxon>Cladophialophora</taxon>
    </lineage>
</organism>
<evidence type="ECO:0000256" key="6">
    <source>
        <dbReference type="ARBA" id="ARBA00023204"/>
    </source>
</evidence>
<evidence type="ECO:0000256" key="8">
    <source>
        <dbReference type="HAMAP-Rule" id="MF_03100"/>
    </source>
</evidence>
<dbReference type="GO" id="GO:0033557">
    <property type="term" value="C:Slx1-Slx4 complex"/>
    <property type="evidence" value="ECO:0007669"/>
    <property type="project" value="UniProtKB-UniRule"/>
</dbReference>
<feature type="region of interest" description="Disordered" evidence="9">
    <location>
        <begin position="1"/>
        <end position="26"/>
    </location>
</feature>
<dbReference type="VEuPathDB" id="FungiDB:G647_04053"/>
<dbReference type="Pfam" id="PF21202">
    <property type="entry name" value="SLX1_C"/>
    <property type="match status" value="1"/>
</dbReference>
<dbReference type="InterPro" id="IPR013083">
    <property type="entry name" value="Znf_RING/FYVE/PHD"/>
</dbReference>
<keyword evidence="4 8" id="KW-0378">Hydrolase</keyword>
<evidence type="ECO:0000256" key="4">
    <source>
        <dbReference type="ARBA" id="ARBA00022801"/>
    </source>
</evidence>
<dbReference type="SUPFAM" id="SSF82771">
    <property type="entry name" value="GIY-YIG endonuclease"/>
    <property type="match status" value="1"/>
</dbReference>
<dbReference type="PANTHER" id="PTHR20208">
    <property type="entry name" value="STRUCTURE-SPECIFIC ENDONUCLEASE SUBUNIT SLX1"/>
    <property type="match status" value="1"/>
</dbReference>
<keyword evidence="7 8" id="KW-0539">Nucleus</keyword>
<dbReference type="OrthoDB" id="24645at2759"/>
<dbReference type="InterPro" id="IPR050381">
    <property type="entry name" value="SLX1_endonuclease"/>
</dbReference>
<dbReference type="FunFam" id="3.40.1440.10:FF:000006">
    <property type="entry name" value="Structure-specific endonuclease subunit SLX1"/>
    <property type="match status" value="1"/>
</dbReference>
<dbReference type="VEuPathDB" id="FungiDB:CLCR_10186"/>
<keyword evidence="6 8" id="KW-0234">DNA repair</keyword>